<dbReference type="CDD" id="cd07721">
    <property type="entry name" value="yflN-like_MBL-fold"/>
    <property type="match status" value="1"/>
</dbReference>
<dbReference type="EMBL" id="NGFO01000007">
    <property type="protein sequence ID" value="OUC79494.1"/>
    <property type="molecule type" value="Genomic_DNA"/>
</dbReference>
<protein>
    <submittedName>
        <fullName evidence="2">MBL fold metallo-hydrolase</fullName>
    </submittedName>
</protein>
<dbReference type="RefSeq" id="WP_086534909.1">
    <property type="nucleotide sequence ID" value="NZ_JBLKRZ010000011.1"/>
</dbReference>
<accession>A0A243QD24</accession>
<dbReference type="SMART" id="SM00849">
    <property type="entry name" value="Lactamase_B"/>
    <property type="match status" value="1"/>
</dbReference>
<gene>
    <name evidence="2" type="ORF">CA982_07805</name>
</gene>
<name>A0A243QD24_9ACTN</name>
<dbReference type="InterPro" id="IPR036866">
    <property type="entry name" value="RibonucZ/Hydroxyglut_hydro"/>
</dbReference>
<keyword evidence="3" id="KW-1185">Reference proteome</keyword>
<dbReference type="InterPro" id="IPR050855">
    <property type="entry name" value="NDM-1-like"/>
</dbReference>
<comment type="caution">
    <text evidence="2">The sequence shown here is derived from an EMBL/GenBank/DDBJ whole genome shotgun (WGS) entry which is preliminary data.</text>
</comment>
<dbReference type="AlphaFoldDB" id="A0A243QD24"/>
<feature type="domain" description="Metallo-beta-lactamase" evidence="1">
    <location>
        <begin position="18"/>
        <end position="228"/>
    </location>
</feature>
<dbReference type="GO" id="GO:0016787">
    <property type="term" value="F:hydrolase activity"/>
    <property type="evidence" value="ECO:0007669"/>
    <property type="project" value="UniProtKB-KW"/>
</dbReference>
<reference evidence="2 3" key="1">
    <citation type="submission" date="2017-05" db="EMBL/GenBank/DDBJ databases">
        <title>Biotechnological potential of actinobacteria isolated from South African environments.</title>
        <authorList>
            <person name="Le Roes-Hill M."/>
            <person name="Prins A."/>
            <person name="Durrell K.A."/>
        </authorList>
    </citation>
    <scope>NUCLEOTIDE SEQUENCE [LARGE SCALE GENOMIC DNA]</scope>
    <source>
        <strain evidence="2">BS2</strain>
    </source>
</reference>
<dbReference type="InterPro" id="IPR001279">
    <property type="entry name" value="Metallo-B-lactamas"/>
</dbReference>
<dbReference type="PANTHER" id="PTHR42951:SF17">
    <property type="entry name" value="METALLO-BETA-LACTAMASE DOMAIN-CONTAINING PROTEIN"/>
    <property type="match status" value="1"/>
</dbReference>
<evidence type="ECO:0000313" key="2">
    <source>
        <dbReference type="EMBL" id="OUC79494.1"/>
    </source>
</evidence>
<dbReference type="SUPFAM" id="SSF56281">
    <property type="entry name" value="Metallo-hydrolase/oxidoreductase"/>
    <property type="match status" value="1"/>
</dbReference>
<dbReference type="Proteomes" id="UP000194632">
    <property type="component" value="Unassembled WGS sequence"/>
</dbReference>
<proteinExistence type="predicted"/>
<evidence type="ECO:0000259" key="1">
    <source>
        <dbReference type="SMART" id="SM00849"/>
    </source>
</evidence>
<dbReference type="OrthoDB" id="2971563at2"/>
<dbReference type="STRING" id="417102.CA982_07805"/>
<keyword evidence="2" id="KW-0378">Hydrolase</keyword>
<dbReference type="Gene3D" id="3.60.15.10">
    <property type="entry name" value="Ribonuclease Z/Hydroxyacylglutathione hydrolase-like"/>
    <property type="match status" value="1"/>
</dbReference>
<dbReference type="PANTHER" id="PTHR42951">
    <property type="entry name" value="METALLO-BETA-LACTAMASE DOMAIN-CONTAINING"/>
    <property type="match status" value="1"/>
</dbReference>
<evidence type="ECO:0000313" key="3">
    <source>
        <dbReference type="Proteomes" id="UP000194632"/>
    </source>
</evidence>
<sequence>MTFHRDVVPGIHWLEHAHTNQYIVEDRDRLVLVDCGLPRSHQPLVRAIRELGRDTDAVSDLIITHGHFDHVGTARRLAREWRIPVHVHRDDAWLTSHPYRYAHQNATRFGVPLRHPRSLPLLGRMAVAGAFTVRGVDHMDVTSFGDNAVLPGGAQVVPTPGHTYGHVSLHFPLRDAVIAGDALVTLDPYTAATGPRMIAGSATADLDRNRASLDALAATEAKSLLPGHGVPWHHGVDVAVARARETSG</sequence>
<dbReference type="Pfam" id="PF00753">
    <property type="entry name" value="Lactamase_B"/>
    <property type="match status" value="1"/>
</dbReference>
<organism evidence="2 3">
    <name type="scientific">Gordonia lacunae</name>
    <dbReference type="NCBI Taxonomy" id="417102"/>
    <lineage>
        <taxon>Bacteria</taxon>
        <taxon>Bacillati</taxon>
        <taxon>Actinomycetota</taxon>
        <taxon>Actinomycetes</taxon>
        <taxon>Mycobacteriales</taxon>
        <taxon>Gordoniaceae</taxon>
        <taxon>Gordonia</taxon>
    </lineage>
</organism>